<dbReference type="Gene3D" id="1.10.600.10">
    <property type="entry name" value="Farnesyl Diphosphate Synthase"/>
    <property type="match status" value="1"/>
</dbReference>
<dbReference type="PROSITE" id="PS00444">
    <property type="entry name" value="POLYPRENYL_SYNTHASE_2"/>
    <property type="match status" value="1"/>
</dbReference>
<dbReference type="PANTHER" id="PTHR12001">
    <property type="entry name" value="GERANYLGERANYL PYROPHOSPHATE SYNTHASE"/>
    <property type="match status" value="1"/>
</dbReference>
<name>A0A7I7U3I0_MYCPF</name>
<dbReference type="SFLD" id="SFLDS00005">
    <property type="entry name" value="Isoprenoid_Synthase_Type_I"/>
    <property type="match status" value="1"/>
</dbReference>
<keyword evidence="4 7" id="KW-0808">Transferase</keyword>
<evidence type="ECO:0000256" key="7">
    <source>
        <dbReference type="RuleBase" id="RU004466"/>
    </source>
</evidence>
<dbReference type="GO" id="GO:0008299">
    <property type="term" value="P:isoprenoid biosynthetic process"/>
    <property type="evidence" value="ECO:0007669"/>
    <property type="project" value="InterPro"/>
</dbReference>
<dbReference type="SUPFAM" id="SSF48576">
    <property type="entry name" value="Terpenoid synthases"/>
    <property type="match status" value="1"/>
</dbReference>
<organism evidence="9 10">
    <name type="scientific">Mycolicibacterium parafortuitum</name>
    <name type="common">Mycobacterium parafortuitum</name>
    <dbReference type="NCBI Taxonomy" id="39692"/>
    <lineage>
        <taxon>Bacteria</taxon>
        <taxon>Bacillati</taxon>
        <taxon>Actinomycetota</taxon>
        <taxon>Actinomycetes</taxon>
        <taxon>Mycobacteriales</taxon>
        <taxon>Mycobacteriaceae</taxon>
        <taxon>Mycolicibacterium</taxon>
    </lineage>
</organism>
<gene>
    <name evidence="9" type="ORF">MPRF_24840</name>
</gene>
<keyword evidence="6" id="KW-0460">Magnesium</keyword>
<dbReference type="EMBL" id="AP022598">
    <property type="protein sequence ID" value="BBY75585.1"/>
    <property type="molecule type" value="Genomic_DNA"/>
</dbReference>
<evidence type="ECO:0000256" key="1">
    <source>
        <dbReference type="ARBA" id="ARBA00001946"/>
    </source>
</evidence>
<proteinExistence type="inferred from homology"/>
<dbReference type="PROSITE" id="PS00723">
    <property type="entry name" value="POLYPRENYL_SYNTHASE_1"/>
    <property type="match status" value="1"/>
</dbReference>
<dbReference type="InterPro" id="IPR033749">
    <property type="entry name" value="Polyprenyl_synt_CS"/>
</dbReference>
<dbReference type="GO" id="GO:0004659">
    <property type="term" value="F:prenyltransferase activity"/>
    <property type="evidence" value="ECO:0007669"/>
    <property type="project" value="InterPro"/>
</dbReference>
<keyword evidence="5" id="KW-0479">Metal-binding</keyword>
<feature type="region of interest" description="Disordered" evidence="8">
    <location>
        <begin position="1"/>
        <end position="29"/>
    </location>
</feature>
<sequence>MLKRPGFGYLPAPMTPGARQTVDNDRPGTVDGFATRPTAAVATPPHDLTWHAGVRDRVLRAVDEFIDLVCAGSLSEGPVDIAETVLRSVLAEGKCLRSTFLYVGWRCGAADSDAAIRAAASLEFLHAFALMQDDVMDGSPMRRGRPSAHRVFAGWHHSRGLSGSSARFGESAAVLLGDLCLVWAEQMLRDSGLDDAALRRAWPRYDTMRTELAVGQFADLVNDSAGFPSLDEVLDVARRKSGNYTVRRPLEIGAVLAGCPERHLAALGTYGSAVGEAFQMRDDLLGVFGAPEITGKPAGDDLAARKATTVVAASYQLATDAQRRRLRAFMTAGHLTPADITHWQGLIAEVGTIEWIEELIERRLNRAMDTLDIAGLDGDAHAALTAMAAACARRVA</sequence>
<evidence type="ECO:0000256" key="5">
    <source>
        <dbReference type="ARBA" id="ARBA00022723"/>
    </source>
</evidence>
<dbReference type="CDD" id="cd00685">
    <property type="entry name" value="Trans_IPPS_HT"/>
    <property type="match status" value="1"/>
</dbReference>
<evidence type="ECO:0000313" key="10">
    <source>
        <dbReference type="Proteomes" id="UP000466554"/>
    </source>
</evidence>
<comment type="cofactor">
    <cofactor evidence="1">
        <name>Mg(2+)</name>
        <dbReference type="ChEBI" id="CHEBI:18420"/>
    </cofactor>
</comment>
<dbReference type="InterPro" id="IPR000092">
    <property type="entry name" value="Polyprenyl_synt"/>
</dbReference>
<evidence type="ECO:0000256" key="6">
    <source>
        <dbReference type="ARBA" id="ARBA00022842"/>
    </source>
</evidence>
<dbReference type="InterPro" id="IPR008949">
    <property type="entry name" value="Isoprenoid_synthase_dom_sf"/>
</dbReference>
<evidence type="ECO:0000256" key="3">
    <source>
        <dbReference type="ARBA" id="ARBA00006706"/>
    </source>
</evidence>
<dbReference type="GO" id="GO:0046872">
    <property type="term" value="F:metal ion binding"/>
    <property type="evidence" value="ECO:0007669"/>
    <property type="project" value="UniProtKB-KW"/>
</dbReference>
<comment type="pathway">
    <text evidence="2">Isoprenoid biosynthesis.</text>
</comment>
<protein>
    <submittedName>
        <fullName evidence="9">Polyprenyl synthetase</fullName>
    </submittedName>
</protein>
<dbReference type="Pfam" id="PF00348">
    <property type="entry name" value="polyprenyl_synt"/>
    <property type="match status" value="1"/>
</dbReference>
<evidence type="ECO:0000256" key="4">
    <source>
        <dbReference type="ARBA" id="ARBA00022679"/>
    </source>
</evidence>
<evidence type="ECO:0000313" key="9">
    <source>
        <dbReference type="EMBL" id="BBY75585.1"/>
    </source>
</evidence>
<evidence type="ECO:0000256" key="2">
    <source>
        <dbReference type="ARBA" id="ARBA00005128"/>
    </source>
</evidence>
<accession>A0A7I7U3I0</accession>
<dbReference type="AlphaFoldDB" id="A0A7I7U3I0"/>
<reference evidence="9 10" key="1">
    <citation type="journal article" date="2019" name="Emerg. Microbes Infect.">
        <title>Comprehensive subspecies identification of 175 nontuberculous mycobacteria species based on 7547 genomic profiles.</title>
        <authorList>
            <person name="Matsumoto Y."/>
            <person name="Kinjo T."/>
            <person name="Motooka D."/>
            <person name="Nabeya D."/>
            <person name="Jung N."/>
            <person name="Uechi K."/>
            <person name="Horii T."/>
            <person name="Iida T."/>
            <person name="Fujita J."/>
            <person name="Nakamura S."/>
        </authorList>
    </citation>
    <scope>NUCLEOTIDE SEQUENCE [LARGE SCALE GENOMIC DNA]</scope>
    <source>
        <strain evidence="9 10">JCM 6367</strain>
    </source>
</reference>
<evidence type="ECO:0000256" key="8">
    <source>
        <dbReference type="SAM" id="MobiDB-lite"/>
    </source>
</evidence>
<dbReference type="PANTHER" id="PTHR12001:SF85">
    <property type="entry name" value="SHORT CHAIN ISOPRENYL DIPHOSPHATE SYNTHASE"/>
    <property type="match status" value="1"/>
</dbReference>
<comment type="similarity">
    <text evidence="3 7">Belongs to the FPP/GGPP synthase family.</text>
</comment>
<dbReference type="Proteomes" id="UP000466554">
    <property type="component" value="Chromosome"/>
</dbReference>